<organism evidence="1 2">
    <name type="scientific">Psychroflexus salis</name>
    <dbReference type="NCBI Taxonomy" id="1526574"/>
    <lineage>
        <taxon>Bacteria</taxon>
        <taxon>Pseudomonadati</taxon>
        <taxon>Bacteroidota</taxon>
        <taxon>Flavobacteriia</taxon>
        <taxon>Flavobacteriales</taxon>
        <taxon>Flavobacteriaceae</taxon>
        <taxon>Psychroflexus</taxon>
    </lineage>
</organism>
<dbReference type="Proteomes" id="UP000599688">
    <property type="component" value="Unassembled WGS sequence"/>
</dbReference>
<reference evidence="1 2" key="1">
    <citation type="journal article" date="2014" name="Int. J. Syst. Evol. Microbiol.">
        <title>Complete genome sequence of Corynebacterium casei LMG S-19264T (=DSM 44701T), isolated from a smear-ripened cheese.</title>
        <authorList>
            <consortium name="US DOE Joint Genome Institute (JGI-PGF)"/>
            <person name="Walter F."/>
            <person name="Albersmeier A."/>
            <person name="Kalinowski J."/>
            <person name="Ruckert C."/>
        </authorList>
    </citation>
    <scope>NUCLEOTIDE SEQUENCE [LARGE SCALE GENOMIC DNA]</scope>
    <source>
        <strain evidence="1 2">CGMCC 1.12925</strain>
    </source>
</reference>
<name>A0A917EA13_9FLAO</name>
<dbReference type="EMBL" id="BMGL01000007">
    <property type="protein sequence ID" value="GGE13738.1"/>
    <property type="molecule type" value="Genomic_DNA"/>
</dbReference>
<evidence type="ECO:0000313" key="1">
    <source>
        <dbReference type="EMBL" id="GGE13738.1"/>
    </source>
</evidence>
<dbReference type="RefSeq" id="WP_188406102.1">
    <property type="nucleotide sequence ID" value="NZ_BMGL01000007.1"/>
</dbReference>
<comment type="caution">
    <text evidence="1">The sequence shown here is derived from an EMBL/GenBank/DDBJ whole genome shotgun (WGS) entry which is preliminary data.</text>
</comment>
<accession>A0A917EA13</accession>
<proteinExistence type="predicted"/>
<protein>
    <submittedName>
        <fullName evidence="1">Uncharacterized protein</fullName>
    </submittedName>
</protein>
<sequence length="68" mass="8092">MEICFQTKEESKKLQQEAFLKLSGEDRFMQFLKLSRKINTLFPPKGKLSFEERNKGNFLLIHKDLKDT</sequence>
<gene>
    <name evidence="1" type="ORF">GCM10010831_13910</name>
</gene>
<evidence type="ECO:0000313" key="2">
    <source>
        <dbReference type="Proteomes" id="UP000599688"/>
    </source>
</evidence>
<dbReference type="AlphaFoldDB" id="A0A917EA13"/>
<keyword evidence="2" id="KW-1185">Reference proteome</keyword>